<sequence>MNISKFKKISLFAILFMFAILTVGCATVPFPNYKGPDGATLAFTMITSGPLAPKLILKRVDEDSVIEILYTSDHDKILISSSREGNLRKVGISRQVAAGKYLLLGAGLGGDDDIIRTSKEFERPIPITIFAHEVTYIGSYGVDFKILPSAARKTNGNVTTVALSGFTLDISVEDKIRSDLEFLSITKPESGAAGIRNATPSIDKN</sequence>
<evidence type="ECO:0000313" key="4">
    <source>
        <dbReference type="Proteomes" id="UP001162889"/>
    </source>
</evidence>
<proteinExistence type="predicted"/>
<dbReference type="AlphaFoldDB" id="A0AA41HAF3"/>
<reference evidence="1" key="1">
    <citation type="submission" date="2021-07" db="EMBL/GenBank/DDBJ databases">
        <title>Characterization of violacein-producing bacteria and related species.</title>
        <authorList>
            <person name="Wilson H.S."/>
            <person name="De Leon M.E."/>
        </authorList>
    </citation>
    <scope>NUCLEOTIDE SEQUENCE</scope>
    <source>
        <strain evidence="1">HSC-15S17</strain>
    </source>
</reference>
<evidence type="ECO:0000313" key="3">
    <source>
        <dbReference type="Proteomes" id="UP001155901"/>
    </source>
</evidence>
<evidence type="ECO:0000313" key="1">
    <source>
        <dbReference type="EMBL" id="MBV6322936.1"/>
    </source>
</evidence>
<name>A0AA41HAF3_9BURK</name>
<keyword evidence="4" id="KW-1185">Reference proteome</keyword>
<dbReference type="PROSITE" id="PS51257">
    <property type="entry name" value="PROKAR_LIPOPROTEIN"/>
    <property type="match status" value="1"/>
</dbReference>
<accession>A0AA41HAF3</accession>
<dbReference type="RefSeq" id="WP_217943648.1">
    <property type="nucleotide sequence ID" value="NZ_JAHTGR010000009.1"/>
</dbReference>
<dbReference type="Proteomes" id="UP001155901">
    <property type="component" value="Unassembled WGS sequence"/>
</dbReference>
<reference evidence="2" key="2">
    <citation type="submission" date="2022-03" db="EMBL/GenBank/DDBJ databases">
        <title>Genome Encyclopedia of Bacteria and Archaea VI: Functional Genomics of Type Strains.</title>
        <authorList>
            <person name="Whitman W."/>
        </authorList>
    </citation>
    <scope>NUCLEOTIDE SEQUENCE</scope>
    <source>
        <strain evidence="2">HSC-15S17</strain>
    </source>
</reference>
<dbReference type="EMBL" id="JALJZU010000003">
    <property type="protein sequence ID" value="MCP2008018.1"/>
    <property type="molecule type" value="Genomic_DNA"/>
</dbReference>
<organism evidence="1 3">
    <name type="scientific">Duganella violaceipulchra</name>
    <dbReference type="NCBI Taxonomy" id="2849652"/>
    <lineage>
        <taxon>Bacteria</taxon>
        <taxon>Pseudomonadati</taxon>
        <taxon>Pseudomonadota</taxon>
        <taxon>Betaproteobacteria</taxon>
        <taxon>Burkholderiales</taxon>
        <taxon>Oxalobacteraceae</taxon>
        <taxon>Telluria group</taxon>
        <taxon>Duganella</taxon>
    </lineage>
</organism>
<evidence type="ECO:0000313" key="2">
    <source>
        <dbReference type="EMBL" id="MCP2008018.1"/>
    </source>
</evidence>
<dbReference type="EMBL" id="JAHTGR010000009">
    <property type="protein sequence ID" value="MBV6322936.1"/>
    <property type="molecule type" value="Genomic_DNA"/>
</dbReference>
<comment type="caution">
    <text evidence="1">The sequence shown here is derived from an EMBL/GenBank/DDBJ whole genome shotgun (WGS) entry which is preliminary data.</text>
</comment>
<protein>
    <submittedName>
        <fullName evidence="1">Uncharacterized protein</fullName>
    </submittedName>
</protein>
<gene>
    <name evidence="1" type="ORF">KVP70_18555</name>
    <name evidence="2" type="ORF">L1274_001718</name>
</gene>
<dbReference type="Proteomes" id="UP001162889">
    <property type="component" value="Unassembled WGS sequence"/>
</dbReference>